<gene>
    <name evidence="1" type="ORF">O181_065586</name>
</gene>
<name>A0A9Q3EP92_9BASI</name>
<protein>
    <submittedName>
        <fullName evidence="1">Uncharacterized protein</fullName>
    </submittedName>
</protein>
<keyword evidence="2" id="KW-1185">Reference proteome</keyword>
<evidence type="ECO:0000313" key="2">
    <source>
        <dbReference type="Proteomes" id="UP000765509"/>
    </source>
</evidence>
<dbReference type="EMBL" id="AVOT02032152">
    <property type="protein sequence ID" value="MBW0525871.1"/>
    <property type="molecule type" value="Genomic_DNA"/>
</dbReference>
<reference evidence="1" key="1">
    <citation type="submission" date="2021-03" db="EMBL/GenBank/DDBJ databases">
        <title>Draft genome sequence of rust myrtle Austropuccinia psidii MF-1, a brazilian biotype.</title>
        <authorList>
            <person name="Quecine M.C."/>
            <person name="Pachon D.M.R."/>
            <person name="Bonatelli M.L."/>
            <person name="Correr F.H."/>
            <person name="Franceschini L.M."/>
            <person name="Leite T.F."/>
            <person name="Margarido G.R.A."/>
            <person name="Almeida C.A."/>
            <person name="Ferrarezi J.A."/>
            <person name="Labate C.A."/>
        </authorList>
    </citation>
    <scope>NUCLEOTIDE SEQUENCE</scope>
    <source>
        <strain evidence="1">MF-1</strain>
    </source>
</reference>
<comment type="caution">
    <text evidence="1">The sequence shown here is derived from an EMBL/GenBank/DDBJ whole genome shotgun (WGS) entry which is preliminary data.</text>
</comment>
<proteinExistence type="predicted"/>
<dbReference type="Proteomes" id="UP000765509">
    <property type="component" value="Unassembled WGS sequence"/>
</dbReference>
<sequence length="152" mass="17904">MSKLFNVCQNLNQKSWSHVFGNNPHLHKAIKPDSPMESKHISQTKYQNGDSMTYTEKEVLKQLQEATSRSKFCGVGEYDHMELVDYIDGIFIEVPGIPDYWIKAILNTGFKGHASRLYTEIRDMHGKRNWPWWKGKIIQKWSNVTWIWKKTM</sequence>
<dbReference type="AlphaFoldDB" id="A0A9Q3EP92"/>
<accession>A0A9Q3EP92</accession>
<organism evidence="1 2">
    <name type="scientific">Austropuccinia psidii MF-1</name>
    <dbReference type="NCBI Taxonomy" id="1389203"/>
    <lineage>
        <taxon>Eukaryota</taxon>
        <taxon>Fungi</taxon>
        <taxon>Dikarya</taxon>
        <taxon>Basidiomycota</taxon>
        <taxon>Pucciniomycotina</taxon>
        <taxon>Pucciniomycetes</taxon>
        <taxon>Pucciniales</taxon>
        <taxon>Sphaerophragmiaceae</taxon>
        <taxon>Austropuccinia</taxon>
    </lineage>
</organism>
<evidence type="ECO:0000313" key="1">
    <source>
        <dbReference type="EMBL" id="MBW0525871.1"/>
    </source>
</evidence>